<evidence type="ECO:0000256" key="2">
    <source>
        <dbReference type="ARBA" id="ARBA00022801"/>
    </source>
</evidence>
<evidence type="ECO:0000313" key="4">
    <source>
        <dbReference type="Proteomes" id="UP000427769"/>
    </source>
</evidence>
<comment type="similarity">
    <text evidence="1">Belongs to the HAD-like hydrolase superfamily. S-2-haloalkanoic acid dehalogenase family.</text>
</comment>
<dbReference type="RefSeq" id="WP_155304693.1">
    <property type="nucleotide sequence ID" value="NZ_AP021875.1"/>
</dbReference>
<dbReference type="KEGG" id="dwd:DSCW_32200"/>
<dbReference type="Gene3D" id="3.40.50.1000">
    <property type="entry name" value="HAD superfamily/HAD-like"/>
    <property type="match status" value="1"/>
</dbReference>
<dbReference type="InterPro" id="IPR023214">
    <property type="entry name" value="HAD_sf"/>
</dbReference>
<dbReference type="Gene3D" id="1.10.150.240">
    <property type="entry name" value="Putative phosphatase, domain 2"/>
    <property type="match status" value="1"/>
</dbReference>
<dbReference type="InterPro" id="IPR006439">
    <property type="entry name" value="HAD-SF_hydro_IA"/>
</dbReference>
<dbReference type="Pfam" id="PF00702">
    <property type="entry name" value="Hydrolase"/>
    <property type="match status" value="1"/>
</dbReference>
<protein>
    <submittedName>
        <fullName evidence="3">Haloacid dehalogenase</fullName>
    </submittedName>
</protein>
<gene>
    <name evidence="3" type="ORF">DSCW_32200</name>
</gene>
<dbReference type="SUPFAM" id="SSF56784">
    <property type="entry name" value="HAD-like"/>
    <property type="match status" value="1"/>
</dbReference>
<proteinExistence type="inferred from homology"/>
<evidence type="ECO:0000313" key="3">
    <source>
        <dbReference type="EMBL" id="BBO75803.1"/>
    </source>
</evidence>
<dbReference type="SFLD" id="SFLDG01135">
    <property type="entry name" value="C1.5.6:_HAD__Beta-PGM__Phospha"/>
    <property type="match status" value="1"/>
</dbReference>
<organism evidence="3 4">
    <name type="scientific">Desulfosarcina widdelii</name>
    <dbReference type="NCBI Taxonomy" id="947919"/>
    <lineage>
        <taxon>Bacteria</taxon>
        <taxon>Pseudomonadati</taxon>
        <taxon>Thermodesulfobacteriota</taxon>
        <taxon>Desulfobacteria</taxon>
        <taxon>Desulfobacterales</taxon>
        <taxon>Desulfosarcinaceae</taxon>
        <taxon>Desulfosarcina</taxon>
    </lineage>
</organism>
<dbReference type="OrthoDB" id="264363at2"/>
<dbReference type="PANTHER" id="PTHR43316">
    <property type="entry name" value="HYDROLASE, HALOACID DELAHOGENASE-RELATED"/>
    <property type="match status" value="1"/>
</dbReference>
<dbReference type="Proteomes" id="UP000427769">
    <property type="component" value="Chromosome"/>
</dbReference>
<sequence length="228" mass="25353">MSITGTIEGIKACVFDAYGTLFDVHSAVGKHRHRLGDSADPVSILWRTKQLEYTWLRSLMGYHADFWQVTGDALDFAFDMHHIDNPDLRRDLMEAYLKLDCYPEVPAALATLKDRGLRLAILSNGTPAMLDAAVKNSGIEGLIEKNFSVEDVGIFKPDPRVYRIAVDGLKVKPEEIVFQSSNAWDAAGASAFGFKVAWVNRFGQSEERLPGRPDAEIGDLMKLPDLLI</sequence>
<dbReference type="CDD" id="cd02588">
    <property type="entry name" value="HAD_L2-DEX"/>
    <property type="match status" value="1"/>
</dbReference>
<dbReference type="InterPro" id="IPR051540">
    <property type="entry name" value="S-2-haloacid_dehalogenase"/>
</dbReference>
<accession>A0A5K7Z7H0</accession>
<dbReference type="SFLD" id="SFLDS00003">
    <property type="entry name" value="Haloacid_Dehalogenase"/>
    <property type="match status" value="1"/>
</dbReference>
<dbReference type="InterPro" id="IPR006328">
    <property type="entry name" value="2-HAD"/>
</dbReference>
<dbReference type="SFLD" id="SFLDG01129">
    <property type="entry name" value="C1.5:_HAD__Beta-PGM__Phosphata"/>
    <property type="match status" value="1"/>
</dbReference>
<dbReference type="SFLD" id="SFLDF00045">
    <property type="entry name" value="2-haloacid_dehalogenase"/>
    <property type="match status" value="1"/>
</dbReference>
<dbReference type="EMBL" id="AP021875">
    <property type="protein sequence ID" value="BBO75803.1"/>
    <property type="molecule type" value="Genomic_DNA"/>
</dbReference>
<dbReference type="AlphaFoldDB" id="A0A5K7Z7H0"/>
<dbReference type="PANTHER" id="PTHR43316:SF3">
    <property type="entry name" value="HALOACID DEHALOGENASE, TYPE II (AFU_ORTHOLOGUE AFUA_2G07750)-RELATED"/>
    <property type="match status" value="1"/>
</dbReference>
<dbReference type="InterPro" id="IPR023198">
    <property type="entry name" value="PGP-like_dom2"/>
</dbReference>
<keyword evidence="2" id="KW-0378">Hydrolase</keyword>
<dbReference type="PRINTS" id="PR00413">
    <property type="entry name" value="HADHALOGNASE"/>
</dbReference>
<evidence type="ECO:0000256" key="1">
    <source>
        <dbReference type="ARBA" id="ARBA00008106"/>
    </source>
</evidence>
<name>A0A5K7Z7H0_9BACT</name>
<dbReference type="NCBIfam" id="TIGR01493">
    <property type="entry name" value="HAD-SF-IA-v2"/>
    <property type="match status" value="1"/>
</dbReference>
<dbReference type="NCBIfam" id="TIGR01428">
    <property type="entry name" value="HAD_type_II"/>
    <property type="match status" value="1"/>
</dbReference>
<dbReference type="InterPro" id="IPR036412">
    <property type="entry name" value="HAD-like_sf"/>
</dbReference>
<dbReference type="GO" id="GO:0019120">
    <property type="term" value="F:hydrolase activity, acting on acid halide bonds, in C-halide compounds"/>
    <property type="evidence" value="ECO:0007669"/>
    <property type="project" value="InterPro"/>
</dbReference>
<keyword evidence="4" id="KW-1185">Reference proteome</keyword>
<reference evidence="3 4" key="1">
    <citation type="submission" date="2019-11" db="EMBL/GenBank/DDBJ databases">
        <title>Comparative genomics of hydrocarbon-degrading Desulfosarcina strains.</title>
        <authorList>
            <person name="Watanabe M."/>
            <person name="Kojima H."/>
            <person name="Fukui M."/>
        </authorList>
    </citation>
    <scope>NUCLEOTIDE SEQUENCE [LARGE SCALE GENOMIC DNA]</scope>
    <source>
        <strain evidence="3 4">PP31</strain>
    </source>
</reference>